<organism evidence="1 2">
    <name type="scientific">Choristoneura fumiferana</name>
    <name type="common">Spruce budworm moth</name>
    <name type="synonym">Archips fumiferana</name>
    <dbReference type="NCBI Taxonomy" id="7141"/>
    <lineage>
        <taxon>Eukaryota</taxon>
        <taxon>Metazoa</taxon>
        <taxon>Ecdysozoa</taxon>
        <taxon>Arthropoda</taxon>
        <taxon>Hexapoda</taxon>
        <taxon>Insecta</taxon>
        <taxon>Pterygota</taxon>
        <taxon>Neoptera</taxon>
        <taxon>Endopterygota</taxon>
        <taxon>Lepidoptera</taxon>
        <taxon>Glossata</taxon>
        <taxon>Ditrysia</taxon>
        <taxon>Tortricoidea</taxon>
        <taxon>Tortricidae</taxon>
        <taxon>Tortricinae</taxon>
        <taxon>Choristoneura</taxon>
    </lineage>
</organism>
<proteinExistence type="predicted"/>
<accession>A0ACC0JS66</accession>
<evidence type="ECO:0000313" key="2">
    <source>
        <dbReference type="Proteomes" id="UP001064048"/>
    </source>
</evidence>
<evidence type="ECO:0000313" key="1">
    <source>
        <dbReference type="EMBL" id="KAI8426797.1"/>
    </source>
</evidence>
<dbReference type="EMBL" id="CM046126">
    <property type="protein sequence ID" value="KAI8426797.1"/>
    <property type="molecule type" value="Genomic_DNA"/>
</dbReference>
<gene>
    <name evidence="1" type="ORF">MSG28_014480</name>
</gene>
<comment type="caution">
    <text evidence="1">The sequence shown here is derived from an EMBL/GenBank/DDBJ whole genome shotgun (WGS) entry which is preliminary data.</text>
</comment>
<name>A0ACC0JS66_CHOFU</name>
<keyword evidence="2" id="KW-1185">Reference proteome</keyword>
<sequence length="156" mass="17811">MEWTLKENQIAVLALHRCGQSPSTIFKLLKNLNITLRFIYRTIDRYNEVSSVEDKKRIGRPRSVRTPAVIKAIKARIARNPVRKQKLMPLQLLQSVDEDISISGEHKTPSRQVSPNPLPVSASPHTRSSFVSRADVRSPERNGDYVGRDEQEKLLK</sequence>
<protein>
    <submittedName>
        <fullName evidence="1">Uncharacterized protein</fullName>
    </submittedName>
</protein>
<dbReference type="Proteomes" id="UP001064048">
    <property type="component" value="Chromosome 26"/>
</dbReference>
<reference evidence="1 2" key="1">
    <citation type="journal article" date="2022" name="Genome Biol. Evol.">
        <title>The Spruce Budworm Genome: Reconstructing the Evolutionary History of Antifreeze Proteins.</title>
        <authorList>
            <person name="Beliveau C."/>
            <person name="Gagne P."/>
            <person name="Picq S."/>
            <person name="Vernygora O."/>
            <person name="Keeling C.I."/>
            <person name="Pinkney K."/>
            <person name="Doucet D."/>
            <person name="Wen F."/>
            <person name="Johnston J.S."/>
            <person name="Maaroufi H."/>
            <person name="Boyle B."/>
            <person name="Laroche J."/>
            <person name="Dewar K."/>
            <person name="Juretic N."/>
            <person name="Blackburn G."/>
            <person name="Nisole A."/>
            <person name="Brunet B."/>
            <person name="Brandao M."/>
            <person name="Lumley L."/>
            <person name="Duan J."/>
            <person name="Quan G."/>
            <person name="Lucarotti C.J."/>
            <person name="Roe A.D."/>
            <person name="Sperling F.A.H."/>
            <person name="Levesque R.C."/>
            <person name="Cusson M."/>
        </authorList>
    </citation>
    <scope>NUCLEOTIDE SEQUENCE [LARGE SCALE GENOMIC DNA]</scope>
    <source>
        <strain evidence="1">Glfc:IPQL:Cfum</strain>
    </source>
</reference>